<dbReference type="Proteomes" id="UP000326565">
    <property type="component" value="Unassembled WGS sequence"/>
</dbReference>
<protein>
    <submittedName>
        <fullName evidence="2">Uncharacterized protein</fullName>
    </submittedName>
</protein>
<accession>A0A5N5X188</accession>
<organism evidence="2 3">
    <name type="scientific">Aspergillus leporis</name>
    <dbReference type="NCBI Taxonomy" id="41062"/>
    <lineage>
        <taxon>Eukaryota</taxon>
        <taxon>Fungi</taxon>
        <taxon>Dikarya</taxon>
        <taxon>Ascomycota</taxon>
        <taxon>Pezizomycotina</taxon>
        <taxon>Eurotiomycetes</taxon>
        <taxon>Eurotiomycetidae</taxon>
        <taxon>Eurotiales</taxon>
        <taxon>Aspergillaceae</taxon>
        <taxon>Aspergillus</taxon>
        <taxon>Aspergillus subgen. Circumdati</taxon>
    </lineage>
</organism>
<dbReference type="EMBL" id="ML732208">
    <property type="protein sequence ID" value="KAB8074543.1"/>
    <property type="molecule type" value="Genomic_DNA"/>
</dbReference>
<keyword evidence="1" id="KW-0472">Membrane</keyword>
<proteinExistence type="predicted"/>
<dbReference type="AlphaFoldDB" id="A0A5N5X188"/>
<reference evidence="2 3" key="1">
    <citation type="submission" date="2019-04" db="EMBL/GenBank/DDBJ databases">
        <title>Friends and foes A comparative genomics study of 23 Aspergillus species from section Flavi.</title>
        <authorList>
            <consortium name="DOE Joint Genome Institute"/>
            <person name="Kjaerbolling I."/>
            <person name="Vesth T."/>
            <person name="Frisvad J.C."/>
            <person name="Nybo J.L."/>
            <person name="Theobald S."/>
            <person name="Kildgaard S."/>
            <person name="Isbrandt T."/>
            <person name="Kuo A."/>
            <person name="Sato A."/>
            <person name="Lyhne E.K."/>
            <person name="Kogle M.E."/>
            <person name="Wiebenga A."/>
            <person name="Kun R.S."/>
            <person name="Lubbers R.J."/>
            <person name="Makela M.R."/>
            <person name="Barry K."/>
            <person name="Chovatia M."/>
            <person name="Clum A."/>
            <person name="Daum C."/>
            <person name="Haridas S."/>
            <person name="He G."/>
            <person name="LaButti K."/>
            <person name="Lipzen A."/>
            <person name="Mondo S."/>
            <person name="Riley R."/>
            <person name="Salamov A."/>
            <person name="Simmons B.A."/>
            <person name="Magnuson J.K."/>
            <person name="Henrissat B."/>
            <person name="Mortensen U.H."/>
            <person name="Larsen T.O."/>
            <person name="Devries R.P."/>
            <person name="Grigoriev I.V."/>
            <person name="Machida M."/>
            <person name="Baker S.E."/>
            <person name="Andersen M.R."/>
        </authorList>
    </citation>
    <scope>NUCLEOTIDE SEQUENCE [LARGE SCALE GENOMIC DNA]</scope>
    <source>
        <strain evidence="2 3">CBS 151.66</strain>
    </source>
</reference>
<evidence type="ECO:0000256" key="1">
    <source>
        <dbReference type="SAM" id="Phobius"/>
    </source>
</evidence>
<feature type="transmembrane region" description="Helical" evidence="1">
    <location>
        <begin position="64"/>
        <end position="83"/>
    </location>
</feature>
<evidence type="ECO:0000313" key="2">
    <source>
        <dbReference type="EMBL" id="KAB8074543.1"/>
    </source>
</evidence>
<keyword evidence="3" id="KW-1185">Reference proteome</keyword>
<keyword evidence="1" id="KW-0812">Transmembrane</keyword>
<keyword evidence="1" id="KW-1133">Transmembrane helix</keyword>
<evidence type="ECO:0000313" key="3">
    <source>
        <dbReference type="Proteomes" id="UP000326565"/>
    </source>
</evidence>
<name>A0A5N5X188_9EURO</name>
<sequence length="86" mass="10428">MPNYDRPLPDCRVHGGIQRDRISRWAHHHNLLMCYCRWIGNNFGIIGRVLRDCYTGLANRRSGYSFFFFFVFFLFLFVINRLFDLF</sequence>
<gene>
    <name evidence="2" type="ORF">BDV29DRAFT_173484</name>
</gene>